<dbReference type="Proteomes" id="UP000309340">
    <property type="component" value="Unassembled WGS sequence"/>
</dbReference>
<protein>
    <submittedName>
        <fullName evidence="1">Uncharacterized protein</fullName>
    </submittedName>
</protein>
<dbReference type="AlphaFoldDB" id="A0A4U0X3T8"/>
<comment type="caution">
    <text evidence="1">The sequence shown here is derived from an EMBL/GenBank/DDBJ whole genome shotgun (WGS) entry which is preliminary data.</text>
</comment>
<name>A0A4U0X3T8_9PEZI</name>
<reference evidence="1 2" key="1">
    <citation type="submission" date="2017-03" db="EMBL/GenBank/DDBJ databases">
        <title>Genomes of endolithic fungi from Antarctica.</title>
        <authorList>
            <person name="Coleine C."/>
            <person name="Masonjones S."/>
            <person name="Stajich J.E."/>
        </authorList>
    </citation>
    <scope>NUCLEOTIDE SEQUENCE [LARGE SCALE GENOMIC DNA]</scope>
    <source>
        <strain evidence="1 2">CCFEE 5184</strain>
    </source>
</reference>
<evidence type="ECO:0000313" key="1">
    <source>
        <dbReference type="EMBL" id="TKA70337.1"/>
    </source>
</evidence>
<gene>
    <name evidence="1" type="ORF">B0A55_07420</name>
</gene>
<keyword evidence="2" id="KW-1185">Reference proteome</keyword>
<sequence length="131" mass="14780">MTFKKSQLLRVVDRIHDPINPPIVKGKSMPTKDANISCNIQSMSNISRRYLRDLKFECFPENRPQLLRLRVVDGTGFFTTRVFQVPQQVLEPVKTERVRQALGLGPVDVALDPPCLGADHDVGPAPHHQKT</sequence>
<accession>A0A4U0X3T8</accession>
<organism evidence="1 2">
    <name type="scientific">Friedmanniomyces simplex</name>
    <dbReference type="NCBI Taxonomy" id="329884"/>
    <lineage>
        <taxon>Eukaryota</taxon>
        <taxon>Fungi</taxon>
        <taxon>Dikarya</taxon>
        <taxon>Ascomycota</taxon>
        <taxon>Pezizomycotina</taxon>
        <taxon>Dothideomycetes</taxon>
        <taxon>Dothideomycetidae</taxon>
        <taxon>Mycosphaerellales</taxon>
        <taxon>Teratosphaeriaceae</taxon>
        <taxon>Friedmanniomyces</taxon>
    </lineage>
</organism>
<evidence type="ECO:0000313" key="2">
    <source>
        <dbReference type="Proteomes" id="UP000309340"/>
    </source>
</evidence>
<proteinExistence type="predicted"/>
<dbReference type="EMBL" id="NAJQ01000400">
    <property type="protein sequence ID" value="TKA70337.1"/>
    <property type="molecule type" value="Genomic_DNA"/>
</dbReference>